<evidence type="ECO:0000256" key="5">
    <source>
        <dbReference type="ARBA" id="ARBA00022490"/>
    </source>
</evidence>
<dbReference type="Pfam" id="PF15007">
    <property type="entry name" value="CEP44"/>
    <property type="match status" value="1"/>
</dbReference>
<dbReference type="GO" id="GO:0007099">
    <property type="term" value="P:centriole replication"/>
    <property type="evidence" value="ECO:0007669"/>
    <property type="project" value="TreeGrafter"/>
</dbReference>
<dbReference type="EMBL" id="CAJNOT010000226">
    <property type="protein sequence ID" value="CAF0902021.1"/>
    <property type="molecule type" value="Genomic_DNA"/>
</dbReference>
<sequence>MLSTGDVQNYLRKLQTELRFIKFRDVDYKSLQTGNPCELLKIYHYVFLDFNPLFAKTLLDKCNCDFYGKTDSHFIDTMYKALRDHFSYKPPITKEQFFITGFAERKLQMACDVITLIRQECKEINTIQQQQQQKRPGIGSARLTNGDRDKKRISSSTQQASVPNSFHPLRDMGLETTNKKNYDIDELASIQKHHENHHLTMPKQQHIEKWLDGSEFESSSNHQNQIQFNEPITATTINRLEEQIQMLKVKVENINARLENVTSILQETHPGNNSLSSSDVSNFNARLVIVENELSMLRRKTPQNNENRVNIIESKQKQPFVAQGVLVDSDEDENMVKSYAVEEPIENFNVVERARSLLENAEQCNRDLLKTIQTKS</sequence>
<accession>A0A813ZNQ7</accession>
<evidence type="ECO:0000313" key="13">
    <source>
        <dbReference type="EMBL" id="CAF3739829.1"/>
    </source>
</evidence>
<dbReference type="InterPro" id="IPR033603">
    <property type="entry name" value="CEP44"/>
</dbReference>
<evidence type="ECO:0000313" key="12">
    <source>
        <dbReference type="EMBL" id="CAF0902021.1"/>
    </source>
</evidence>
<dbReference type="GO" id="GO:0005814">
    <property type="term" value="C:centriole"/>
    <property type="evidence" value="ECO:0007669"/>
    <property type="project" value="UniProtKB-SubCell"/>
</dbReference>
<comment type="function">
    <text evidence="8">Centriole-enriched microtubule-binding protein involved in centriole biogenesis. In collaboration with CEP295 and POC1B, is required for the centriole-to-centrosome conversion by ensuring the formation of bona fide centriole wall. Functions as a linker component that maintains centrosome cohesion. Associates with CROCC and regulates its stability and localization to the centrosome.</text>
</comment>
<evidence type="ECO:0000256" key="3">
    <source>
        <dbReference type="ARBA" id="ARBA00004647"/>
    </source>
</evidence>
<evidence type="ECO:0000256" key="7">
    <source>
        <dbReference type="ARBA" id="ARBA00023212"/>
    </source>
</evidence>
<dbReference type="InterPro" id="IPR029157">
    <property type="entry name" value="CEP44_CC"/>
</dbReference>
<evidence type="ECO:0000313" key="14">
    <source>
        <dbReference type="Proteomes" id="UP000663864"/>
    </source>
</evidence>
<reference evidence="12" key="1">
    <citation type="submission" date="2021-02" db="EMBL/GenBank/DDBJ databases">
        <authorList>
            <person name="Nowell W R."/>
        </authorList>
    </citation>
    <scope>NUCLEOTIDE SEQUENCE</scope>
</reference>
<feature type="region of interest" description="Disordered" evidence="10">
    <location>
        <begin position="128"/>
        <end position="171"/>
    </location>
</feature>
<keyword evidence="7" id="KW-0206">Cytoskeleton</keyword>
<dbReference type="GO" id="GO:0000922">
    <property type="term" value="C:spindle pole"/>
    <property type="evidence" value="ECO:0007669"/>
    <property type="project" value="UniProtKB-SubCell"/>
</dbReference>
<keyword evidence="5" id="KW-0963">Cytoplasm</keyword>
<evidence type="ECO:0000256" key="2">
    <source>
        <dbReference type="ARBA" id="ARBA00004214"/>
    </source>
</evidence>
<dbReference type="Proteomes" id="UP000663864">
    <property type="component" value="Unassembled WGS sequence"/>
</dbReference>
<gene>
    <name evidence="13" type="ORF">JBS370_LOCUS11927</name>
    <name evidence="12" type="ORF">ZHD862_LOCUS7437</name>
</gene>
<evidence type="ECO:0000259" key="11">
    <source>
        <dbReference type="Pfam" id="PF15007"/>
    </source>
</evidence>
<evidence type="ECO:0000256" key="1">
    <source>
        <dbReference type="ARBA" id="ARBA00004114"/>
    </source>
</evidence>
<evidence type="ECO:0000256" key="4">
    <source>
        <dbReference type="ARBA" id="ARBA00014053"/>
    </source>
</evidence>
<comment type="subcellular location">
    <subcellularLocation>
        <location evidence="1">Cytoplasm</location>
        <location evidence="1">Cytoskeleton</location>
        <location evidence="1">Microtubule organizing center</location>
        <location evidence="1">Centrosome</location>
        <location evidence="1">Centriole</location>
    </subcellularLocation>
    <subcellularLocation>
        <location evidence="3">Cytoplasm</location>
        <location evidence="3">Cytoskeleton</location>
        <location evidence="3">Spindle pole</location>
    </subcellularLocation>
    <subcellularLocation>
        <location evidence="2">Midbody</location>
    </subcellularLocation>
</comment>
<keyword evidence="6 9" id="KW-0175">Coiled coil</keyword>
<evidence type="ECO:0000256" key="8">
    <source>
        <dbReference type="ARBA" id="ARBA00046235"/>
    </source>
</evidence>
<dbReference type="PANTHER" id="PTHR31477">
    <property type="entry name" value="CENTROSOMAL PROTEIN OF 44 KDA"/>
    <property type="match status" value="1"/>
</dbReference>
<evidence type="ECO:0000256" key="6">
    <source>
        <dbReference type="ARBA" id="ARBA00023054"/>
    </source>
</evidence>
<evidence type="ECO:0000256" key="9">
    <source>
        <dbReference type="SAM" id="Coils"/>
    </source>
</evidence>
<feature type="coiled-coil region" evidence="9">
    <location>
        <begin position="237"/>
        <end position="300"/>
    </location>
</feature>
<comment type="caution">
    <text evidence="12">The sequence shown here is derived from an EMBL/GenBank/DDBJ whole genome shotgun (WGS) entry which is preliminary data.</text>
</comment>
<organism evidence="12 14">
    <name type="scientific">Rotaria sordida</name>
    <dbReference type="NCBI Taxonomy" id="392033"/>
    <lineage>
        <taxon>Eukaryota</taxon>
        <taxon>Metazoa</taxon>
        <taxon>Spiralia</taxon>
        <taxon>Gnathifera</taxon>
        <taxon>Rotifera</taxon>
        <taxon>Eurotatoria</taxon>
        <taxon>Bdelloidea</taxon>
        <taxon>Philodinida</taxon>
        <taxon>Philodinidae</taxon>
        <taxon>Rotaria</taxon>
    </lineage>
</organism>
<proteinExistence type="predicted"/>
<dbReference type="GO" id="GO:0030496">
    <property type="term" value="C:midbody"/>
    <property type="evidence" value="ECO:0007669"/>
    <property type="project" value="UniProtKB-SubCell"/>
</dbReference>
<dbReference type="GO" id="GO:0010457">
    <property type="term" value="P:centriole-centriole cohesion"/>
    <property type="evidence" value="ECO:0007669"/>
    <property type="project" value="TreeGrafter"/>
</dbReference>
<feature type="domain" description="Centrosomal CEP44" evidence="11">
    <location>
        <begin position="6"/>
        <end position="129"/>
    </location>
</feature>
<dbReference type="GO" id="GO:0005813">
    <property type="term" value="C:centrosome"/>
    <property type="evidence" value="ECO:0007669"/>
    <property type="project" value="TreeGrafter"/>
</dbReference>
<name>A0A813ZNQ7_9BILA</name>
<feature type="compositionally biased region" description="Polar residues" evidence="10">
    <location>
        <begin position="154"/>
        <end position="164"/>
    </location>
</feature>
<protein>
    <recommendedName>
        <fullName evidence="4">Centrosomal protein of 44 kDa</fullName>
    </recommendedName>
</protein>
<dbReference type="EMBL" id="CAJOBD010000947">
    <property type="protein sequence ID" value="CAF3739829.1"/>
    <property type="molecule type" value="Genomic_DNA"/>
</dbReference>
<dbReference type="Proteomes" id="UP000663836">
    <property type="component" value="Unassembled WGS sequence"/>
</dbReference>
<evidence type="ECO:0000256" key="10">
    <source>
        <dbReference type="SAM" id="MobiDB-lite"/>
    </source>
</evidence>
<dbReference type="PANTHER" id="PTHR31477:SF1">
    <property type="entry name" value="CENTROSOMAL PROTEIN OF 44 KDA"/>
    <property type="match status" value="1"/>
</dbReference>
<dbReference type="AlphaFoldDB" id="A0A813ZNQ7"/>